<dbReference type="InterPro" id="IPR036351">
    <property type="entry name" value="Ribosomal_eL32_sf"/>
</dbReference>
<comment type="similarity">
    <text evidence="1">Belongs to the eukaryotic ribosomal protein eL32 family.</text>
</comment>
<dbReference type="GO" id="GO:0006412">
    <property type="term" value="P:translation"/>
    <property type="evidence" value="ECO:0007669"/>
    <property type="project" value="InterPro"/>
</dbReference>
<name>A0A485MM67_LYNPA</name>
<feature type="region of interest" description="Disordered" evidence="5">
    <location>
        <begin position="55"/>
        <end position="86"/>
    </location>
</feature>
<proteinExistence type="inferred from homology"/>
<dbReference type="PANTHER" id="PTHR23413">
    <property type="entry name" value="60S RIBOSOMAL PROTEIN L32 AND DNA-DIRECTED RNA POLYMERASE II, SUBUNIT N"/>
    <property type="match status" value="1"/>
</dbReference>
<dbReference type="GO" id="GO:0003735">
    <property type="term" value="F:structural constituent of ribosome"/>
    <property type="evidence" value="ECO:0007669"/>
    <property type="project" value="InterPro"/>
</dbReference>
<keyword evidence="3" id="KW-0687">Ribonucleoprotein</keyword>
<gene>
    <name evidence="6" type="ORF">LYPA_23C010828</name>
</gene>
<dbReference type="Pfam" id="PF01655">
    <property type="entry name" value="Ribosomal_L32e"/>
    <property type="match status" value="1"/>
</dbReference>
<evidence type="ECO:0000256" key="4">
    <source>
        <dbReference type="ARBA" id="ARBA00035335"/>
    </source>
</evidence>
<sequence>AAWKAGSHLLLRPLVKPKTIQKWTKPDEVVRIRSNWREPRGTNNRVHRRFKRQIVTPNPGYGSNKKAKHMLPGDLPEAPKPHHQGA</sequence>
<keyword evidence="2 6" id="KW-0689">Ribosomal protein</keyword>
<evidence type="ECO:0000256" key="2">
    <source>
        <dbReference type="ARBA" id="ARBA00022980"/>
    </source>
</evidence>
<reference evidence="6 7" key="1">
    <citation type="submission" date="2019-01" db="EMBL/GenBank/DDBJ databases">
        <authorList>
            <person name="Alioto T."/>
            <person name="Alioto T."/>
        </authorList>
    </citation>
    <scope>NUCLEOTIDE SEQUENCE [LARGE SCALE GENOMIC DNA]</scope>
</reference>
<accession>A0A485MM67</accession>
<dbReference type="EMBL" id="CAAGRJ010003508">
    <property type="protein sequence ID" value="VFV21234.1"/>
    <property type="molecule type" value="Genomic_DNA"/>
</dbReference>
<dbReference type="PANTHER" id="PTHR23413:SF1">
    <property type="entry name" value="RIBOSOMAL PROTEIN L32"/>
    <property type="match status" value="1"/>
</dbReference>
<feature type="non-terminal residue" evidence="6">
    <location>
        <position position="1"/>
    </location>
</feature>
<evidence type="ECO:0000256" key="5">
    <source>
        <dbReference type="SAM" id="MobiDB-lite"/>
    </source>
</evidence>
<dbReference type="SUPFAM" id="SSF52042">
    <property type="entry name" value="Ribosomal protein L32e"/>
    <property type="match status" value="1"/>
</dbReference>
<dbReference type="InterPro" id="IPR001515">
    <property type="entry name" value="Ribosomal_eL32"/>
</dbReference>
<evidence type="ECO:0000256" key="3">
    <source>
        <dbReference type="ARBA" id="ARBA00023274"/>
    </source>
</evidence>
<dbReference type="AlphaFoldDB" id="A0A485MM67"/>
<protein>
    <recommendedName>
        <fullName evidence="4">60S ribosomal protein L32</fullName>
    </recommendedName>
</protein>
<organism evidence="6 7">
    <name type="scientific">Lynx pardinus</name>
    <name type="common">Iberian lynx</name>
    <name type="synonym">Felis pardina</name>
    <dbReference type="NCBI Taxonomy" id="191816"/>
    <lineage>
        <taxon>Eukaryota</taxon>
        <taxon>Metazoa</taxon>
        <taxon>Chordata</taxon>
        <taxon>Craniata</taxon>
        <taxon>Vertebrata</taxon>
        <taxon>Euteleostomi</taxon>
        <taxon>Mammalia</taxon>
        <taxon>Eutheria</taxon>
        <taxon>Laurasiatheria</taxon>
        <taxon>Carnivora</taxon>
        <taxon>Feliformia</taxon>
        <taxon>Felidae</taxon>
        <taxon>Felinae</taxon>
        <taxon>Lynx</taxon>
    </lineage>
</organism>
<evidence type="ECO:0000256" key="1">
    <source>
        <dbReference type="ARBA" id="ARBA00008431"/>
    </source>
</evidence>
<keyword evidence="7" id="KW-1185">Reference proteome</keyword>
<dbReference type="SMART" id="SM01393">
    <property type="entry name" value="Ribosomal_L32e"/>
    <property type="match status" value="1"/>
</dbReference>
<evidence type="ECO:0000313" key="6">
    <source>
        <dbReference type="EMBL" id="VFV21234.1"/>
    </source>
</evidence>
<evidence type="ECO:0000313" key="7">
    <source>
        <dbReference type="Proteomes" id="UP000386466"/>
    </source>
</evidence>
<dbReference type="Proteomes" id="UP000386466">
    <property type="component" value="Unassembled WGS sequence"/>
</dbReference>
<dbReference type="GO" id="GO:0022625">
    <property type="term" value="C:cytosolic large ribosomal subunit"/>
    <property type="evidence" value="ECO:0007669"/>
    <property type="project" value="TreeGrafter"/>
</dbReference>